<sequence length="141" mass="16009">MILSGCSHLAGSSPDRHSRLTLKWQRLVAWLGLFAMLMIYMAPLVSQTMMMDRTTHHHQQMAAHHVTHAPTGHQDAHALHHAWCGYCSLLLHMSGLTHMPLQLACHRAVWVGLRVTIQPFLLRSEWCKTQLPRAPPILPFS</sequence>
<evidence type="ECO:0000313" key="3">
    <source>
        <dbReference type="Proteomes" id="UP001279860"/>
    </source>
</evidence>
<dbReference type="RefSeq" id="WP_051680452.1">
    <property type="nucleotide sequence ID" value="NZ_AP024903.1"/>
</dbReference>
<dbReference type="Proteomes" id="UP001279860">
    <property type="component" value="Unassembled WGS sequence"/>
</dbReference>
<feature type="transmembrane region" description="Helical" evidence="1">
    <location>
        <begin position="27"/>
        <end position="45"/>
    </location>
</feature>
<evidence type="ECO:0000313" key="2">
    <source>
        <dbReference type="EMBL" id="MDW6093385.1"/>
    </source>
</evidence>
<keyword evidence="3" id="KW-1185">Reference proteome</keyword>
<accession>A0ABU4IVJ7</accession>
<comment type="caution">
    <text evidence="2">The sequence shown here is derived from an EMBL/GenBank/DDBJ whole genome shotgun (WGS) entry which is preliminary data.</text>
</comment>
<organism evidence="2 3">
    <name type="scientific">Vibrio rhizosphaerae</name>
    <dbReference type="NCBI Taxonomy" id="398736"/>
    <lineage>
        <taxon>Bacteria</taxon>
        <taxon>Pseudomonadati</taxon>
        <taxon>Pseudomonadota</taxon>
        <taxon>Gammaproteobacteria</taxon>
        <taxon>Vibrionales</taxon>
        <taxon>Vibrionaceae</taxon>
        <taxon>Vibrio</taxon>
    </lineage>
</organism>
<keyword evidence="1" id="KW-0812">Transmembrane</keyword>
<evidence type="ECO:0000256" key="1">
    <source>
        <dbReference type="SAM" id="Phobius"/>
    </source>
</evidence>
<gene>
    <name evidence="2" type="ORF">SBX64_12590</name>
</gene>
<dbReference type="EMBL" id="JAWRCP010000001">
    <property type="protein sequence ID" value="MDW6093385.1"/>
    <property type="molecule type" value="Genomic_DNA"/>
</dbReference>
<keyword evidence="1" id="KW-1133">Transmembrane helix</keyword>
<reference evidence="2 3" key="1">
    <citation type="submission" date="2023-11" db="EMBL/GenBank/DDBJ databases">
        <title>Plant-associative lifestyle of Vibrio porteresiae and its evolutionary dynamics.</title>
        <authorList>
            <person name="Rameshkumar N."/>
            <person name="Kirti K."/>
        </authorList>
    </citation>
    <scope>NUCLEOTIDE SEQUENCE [LARGE SCALE GENOMIC DNA]</scope>
    <source>
        <strain evidence="2 3">MSSRF7</strain>
    </source>
</reference>
<dbReference type="InterPro" id="IPR021333">
    <property type="entry name" value="DUF2946"/>
</dbReference>
<name>A0ABU4IVJ7_9VIBR</name>
<dbReference type="Pfam" id="PF11162">
    <property type="entry name" value="DUF2946"/>
    <property type="match status" value="1"/>
</dbReference>
<protein>
    <submittedName>
        <fullName evidence="2">DUF2946 domain-containing protein</fullName>
    </submittedName>
</protein>
<keyword evidence="1" id="KW-0472">Membrane</keyword>
<proteinExistence type="predicted"/>